<evidence type="ECO:0000313" key="9">
    <source>
        <dbReference type="EMBL" id="KKT47366.1"/>
    </source>
</evidence>
<comment type="catalytic activity">
    <reaction evidence="6 7">
        <text>Release of N-terminal amino acids, preferentially methionine, from peptides and arylamides.</text>
        <dbReference type="EC" id="3.4.11.18"/>
    </reaction>
</comment>
<dbReference type="NCBIfam" id="TIGR00500">
    <property type="entry name" value="met_pdase_I"/>
    <property type="match status" value="1"/>
</dbReference>
<keyword evidence="5 6" id="KW-0378">Hydrolase</keyword>
<dbReference type="GO" id="GO:0070006">
    <property type="term" value="F:metalloaminopeptidase activity"/>
    <property type="evidence" value="ECO:0007669"/>
    <property type="project" value="UniProtKB-UniRule"/>
</dbReference>
<proteinExistence type="inferred from homology"/>
<evidence type="ECO:0000256" key="1">
    <source>
        <dbReference type="ARBA" id="ARBA00002521"/>
    </source>
</evidence>
<dbReference type="InterPro" id="IPR001714">
    <property type="entry name" value="Pept_M24_MAP"/>
</dbReference>
<feature type="binding site" evidence="6">
    <location>
        <position position="127"/>
    </location>
    <ligand>
        <name>a divalent metal cation</name>
        <dbReference type="ChEBI" id="CHEBI:60240"/>
        <label>2</label>
        <note>catalytic</note>
    </ligand>
</feature>
<dbReference type="GO" id="GO:0005829">
    <property type="term" value="C:cytosol"/>
    <property type="evidence" value="ECO:0007669"/>
    <property type="project" value="TreeGrafter"/>
</dbReference>
<evidence type="ECO:0000313" key="10">
    <source>
        <dbReference type="Proteomes" id="UP000034063"/>
    </source>
</evidence>
<dbReference type="EC" id="3.4.11.18" evidence="6 7"/>
<feature type="binding site" evidence="6">
    <location>
        <position position="233"/>
    </location>
    <ligand>
        <name>a divalent metal cation</name>
        <dbReference type="ChEBI" id="CHEBI:60240"/>
        <label>2</label>
        <note>catalytic</note>
    </ligand>
</feature>
<feature type="binding site" evidence="6">
    <location>
        <position position="265"/>
    </location>
    <ligand>
        <name>a divalent metal cation</name>
        <dbReference type="ChEBI" id="CHEBI:60240"/>
        <label>2</label>
        <note>catalytic</note>
    </ligand>
</feature>
<dbReference type="SUPFAM" id="SSF55920">
    <property type="entry name" value="Creatinase/aminopeptidase"/>
    <property type="match status" value="1"/>
</dbReference>
<accession>A0A0G1HJH5</accession>
<dbReference type="EMBL" id="LCIB01000009">
    <property type="protein sequence ID" value="KKT47366.1"/>
    <property type="molecule type" value="Genomic_DNA"/>
</dbReference>
<dbReference type="PATRIC" id="fig|1618444.3.peg.253"/>
<dbReference type="InterPro" id="IPR036005">
    <property type="entry name" value="Creatinase/aminopeptidase-like"/>
</dbReference>
<dbReference type="PANTHER" id="PTHR43330:SF27">
    <property type="entry name" value="METHIONINE AMINOPEPTIDASE"/>
    <property type="match status" value="1"/>
</dbReference>
<dbReference type="PANTHER" id="PTHR43330">
    <property type="entry name" value="METHIONINE AMINOPEPTIDASE"/>
    <property type="match status" value="1"/>
</dbReference>
<dbReference type="HAMAP" id="MF_01974">
    <property type="entry name" value="MetAP_1"/>
    <property type="match status" value="1"/>
</dbReference>
<keyword evidence="4 6" id="KW-0479">Metal-binding</keyword>
<dbReference type="Proteomes" id="UP000034063">
    <property type="component" value="Unassembled WGS sequence"/>
</dbReference>
<feature type="domain" description="Peptidase M24" evidence="8">
    <location>
        <begin position="49"/>
        <end position="270"/>
    </location>
</feature>
<protein>
    <recommendedName>
        <fullName evidence="6 7">Methionine aminopeptidase</fullName>
        <shortName evidence="6">MAP</shortName>
        <shortName evidence="6">MetAP</shortName>
        <ecNumber evidence="6 7">3.4.11.18</ecNumber>
    </recommendedName>
    <alternativeName>
        <fullName evidence="6">Peptidase M</fullName>
    </alternativeName>
</protein>
<name>A0A0G1HJH5_9BACT</name>
<feature type="binding site" evidence="6">
    <location>
        <position position="99"/>
    </location>
    <ligand>
        <name>substrate</name>
    </ligand>
</feature>
<comment type="cofactor">
    <cofactor evidence="6">
        <name>Co(2+)</name>
        <dbReference type="ChEBI" id="CHEBI:48828"/>
    </cofactor>
    <cofactor evidence="6">
        <name>Zn(2+)</name>
        <dbReference type="ChEBI" id="CHEBI:29105"/>
    </cofactor>
    <cofactor evidence="6">
        <name>Mn(2+)</name>
        <dbReference type="ChEBI" id="CHEBI:29035"/>
    </cofactor>
    <cofactor evidence="6">
        <name>Fe(2+)</name>
        <dbReference type="ChEBI" id="CHEBI:29033"/>
    </cofactor>
    <text evidence="6">Binds 2 divalent metal cations per subunit. Has a high-affinity and a low affinity metal-binding site. The true nature of the physiological cofactor is under debate. The enzyme is active with cobalt, zinc, manganese or divalent iron ions. Most likely, methionine aminopeptidases function as mononuclear Fe(2+)-metalloproteases under physiological conditions, and the catalytically relevant metal-binding site has been assigned to the histidine-containing high-affinity site.</text>
</comment>
<dbReference type="PRINTS" id="PR00599">
    <property type="entry name" value="MAPEPTIDASE"/>
</dbReference>
<reference evidence="9 10" key="1">
    <citation type="journal article" date="2015" name="Nature">
        <title>rRNA introns, odd ribosomes, and small enigmatic genomes across a large radiation of phyla.</title>
        <authorList>
            <person name="Brown C.T."/>
            <person name="Hug L.A."/>
            <person name="Thomas B.C."/>
            <person name="Sharon I."/>
            <person name="Castelle C.J."/>
            <person name="Singh A."/>
            <person name="Wilkins M.J."/>
            <person name="Williams K.H."/>
            <person name="Banfield J.F."/>
        </authorList>
    </citation>
    <scope>NUCLEOTIDE SEQUENCE [LARGE SCALE GENOMIC DNA]</scope>
</reference>
<dbReference type="GO" id="GO:0004239">
    <property type="term" value="F:initiator methionyl aminopeptidase activity"/>
    <property type="evidence" value="ECO:0007669"/>
    <property type="project" value="UniProtKB-UniRule"/>
</dbReference>
<dbReference type="InterPro" id="IPR002467">
    <property type="entry name" value="Pept_M24A_MAP1"/>
</dbReference>
<comment type="caution">
    <text evidence="9">The sequence shown here is derived from an EMBL/GenBank/DDBJ whole genome shotgun (WGS) entry which is preliminary data.</text>
</comment>
<feature type="binding site" evidence="6">
    <location>
        <position position="198"/>
    </location>
    <ligand>
        <name>a divalent metal cation</name>
        <dbReference type="ChEBI" id="CHEBI:60240"/>
        <label>2</label>
        <note>catalytic</note>
    </ligand>
</feature>
<feature type="binding site" evidence="6">
    <location>
        <position position="127"/>
    </location>
    <ligand>
        <name>a divalent metal cation</name>
        <dbReference type="ChEBI" id="CHEBI:60240"/>
        <label>1</label>
    </ligand>
</feature>
<evidence type="ECO:0000256" key="5">
    <source>
        <dbReference type="ARBA" id="ARBA00022801"/>
    </source>
</evidence>
<dbReference type="AlphaFoldDB" id="A0A0G1HJH5"/>
<comment type="subunit">
    <text evidence="6">Monomer.</text>
</comment>
<evidence type="ECO:0000256" key="3">
    <source>
        <dbReference type="ARBA" id="ARBA00022670"/>
    </source>
</evidence>
<organism evidence="9 10">
    <name type="scientific">Candidatus Gottesmanbacteria bacterium GW2011_GWA2_44_17</name>
    <dbReference type="NCBI Taxonomy" id="1618444"/>
    <lineage>
        <taxon>Bacteria</taxon>
        <taxon>Candidatus Gottesmaniibacteriota</taxon>
    </lineage>
</organism>
<gene>
    <name evidence="6" type="primary">map</name>
    <name evidence="9" type="ORF">UW37_C0009G0025</name>
</gene>
<keyword evidence="3 6" id="KW-0645">Protease</keyword>
<dbReference type="InterPro" id="IPR000994">
    <property type="entry name" value="Pept_M24"/>
</dbReference>
<evidence type="ECO:0000256" key="4">
    <source>
        <dbReference type="ARBA" id="ARBA00022723"/>
    </source>
</evidence>
<evidence type="ECO:0000256" key="7">
    <source>
        <dbReference type="RuleBase" id="RU003653"/>
    </source>
</evidence>
<keyword evidence="2 6" id="KW-0031">Aminopeptidase</keyword>
<evidence type="ECO:0000259" key="8">
    <source>
        <dbReference type="Pfam" id="PF00557"/>
    </source>
</evidence>
<feature type="binding site" evidence="6">
    <location>
        <position position="116"/>
    </location>
    <ligand>
        <name>a divalent metal cation</name>
        <dbReference type="ChEBI" id="CHEBI:60240"/>
        <label>1</label>
    </ligand>
</feature>
<sequence length="281" mass="31053">MLIVRQKISTKTSFSLLVYKYDMILIKSPEEISIMKVGGGKLWTILQILLSQAKAGVSLTTIEKNARNSIQKAGGVPSFMTVKGYQWATCLCLNEQVVHGIPSAYILQEGDVLTIDVGMEYKGLHTDTAWTKIIQNSKFKIQNQEYKQKLRFLKTGEEVLKKAIGVAKAGNRVGHISQIIEQTITSFGYDVVQSLTGHGVGKKLHEEPMIPEYLDKPIEKTPLLTPGMTLAIEVIYAMGKGAIVYPNQDGWTLAAKDRSLTAVFEKTIAIEESETFVLTGS</sequence>
<comment type="function">
    <text evidence="1 6">Removes the N-terminal methionine from nascent proteins. The N-terminal methionine is often cleaved when the second residue in the primary sequence is small and uncharged (Met-Ala-, Cys, Gly, Pro, Ser, Thr, or Val). Requires deformylation of the N(alpha)-formylated initiator methionine before it can be hydrolyzed.</text>
</comment>
<dbReference type="GO" id="GO:0046872">
    <property type="term" value="F:metal ion binding"/>
    <property type="evidence" value="ECO:0007669"/>
    <property type="project" value="UniProtKB-UniRule"/>
</dbReference>
<dbReference type="GO" id="GO:0006508">
    <property type="term" value="P:proteolysis"/>
    <property type="evidence" value="ECO:0007669"/>
    <property type="project" value="UniProtKB-KW"/>
</dbReference>
<feature type="binding site" evidence="6">
    <location>
        <position position="265"/>
    </location>
    <ligand>
        <name>a divalent metal cation</name>
        <dbReference type="ChEBI" id="CHEBI:60240"/>
        <label>1</label>
    </ligand>
</feature>
<feature type="binding site" evidence="6">
    <location>
        <position position="205"/>
    </location>
    <ligand>
        <name>substrate</name>
    </ligand>
</feature>
<evidence type="ECO:0000256" key="2">
    <source>
        <dbReference type="ARBA" id="ARBA00022438"/>
    </source>
</evidence>
<comment type="similarity">
    <text evidence="6">Belongs to the peptidase M24A family. Methionine aminopeptidase type 1 subfamily.</text>
</comment>
<dbReference type="Gene3D" id="3.90.230.10">
    <property type="entry name" value="Creatinase/methionine aminopeptidase superfamily"/>
    <property type="match status" value="1"/>
</dbReference>
<dbReference type="Pfam" id="PF00557">
    <property type="entry name" value="Peptidase_M24"/>
    <property type="match status" value="1"/>
</dbReference>
<evidence type="ECO:0000256" key="6">
    <source>
        <dbReference type="HAMAP-Rule" id="MF_01974"/>
    </source>
</evidence>